<keyword evidence="6" id="KW-0832">Ubl conjugation</keyword>
<comment type="caution">
    <text evidence="10">The sequence shown here is derived from an EMBL/GenBank/DDBJ whole genome shotgun (WGS) entry which is preliminary data.</text>
</comment>
<keyword evidence="2" id="KW-0963">Cytoplasm</keyword>
<protein>
    <submittedName>
        <fullName evidence="10">LRR and PYD domains-containing 3-like protein</fullName>
    </submittedName>
</protein>
<keyword evidence="3" id="KW-0677">Repeat</keyword>
<accession>A0A498ML90</accession>
<keyword evidence="11" id="KW-1185">Reference proteome</keyword>
<dbReference type="SUPFAM" id="SSF52047">
    <property type="entry name" value="RNI-like"/>
    <property type="match status" value="1"/>
</dbReference>
<evidence type="ECO:0000256" key="2">
    <source>
        <dbReference type="ARBA" id="ARBA00022490"/>
    </source>
</evidence>
<dbReference type="Pfam" id="PF17776">
    <property type="entry name" value="NLRC4_HD2"/>
    <property type="match status" value="1"/>
</dbReference>
<evidence type="ECO:0000256" key="4">
    <source>
        <dbReference type="ARBA" id="ARBA00022741"/>
    </source>
</evidence>
<dbReference type="InterPro" id="IPR027417">
    <property type="entry name" value="P-loop_NTPase"/>
</dbReference>
<evidence type="ECO:0000313" key="11">
    <source>
        <dbReference type="Proteomes" id="UP000290572"/>
    </source>
</evidence>
<keyword evidence="4" id="KW-0547">Nucleotide-binding</keyword>
<name>A0A498ML90_LABRO</name>
<keyword evidence="7" id="KW-0395">Inflammatory response</keyword>
<dbReference type="InterPro" id="IPR050637">
    <property type="entry name" value="NLRP_innate_immun_reg"/>
</dbReference>
<dbReference type="InterPro" id="IPR041267">
    <property type="entry name" value="NLRP_HD2"/>
</dbReference>
<dbReference type="AlphaFoldDB" id="A0A498ML90"/>
<keyword evidence="8" id="KW-1271">Inflammasome</keyword>
<dbReference type="GO" id="GO:0005524">
    <property type="term" value="F:ATP binding"/>
    <property type="evidence" value="ECO:0007669"/>
    <property type="project" value="UniProtKB-KW"/>
</dbReference>
<evidence type="ECO:0000259" key="9">
    <source>
        <dbReference type="PROSITE" id="PS50837"/>
    </source>
</evidence>
<evidence type="ECO:0000256" key="3">
    <source>
        <dbReference type="ARBA" id="ARBA00022737"/>
    </source>
</evidence>
<dbReference type="STRING" id="84645.A0A498ML90"/>
<proteinExistence type="predicted"/>
<evidence type="ECO:0000313" key="10">
    <source>
        <dbReference type="EMBL" id="RXN20114.1"/>
    </source>
</evidence>
<dbReference type="InterPro" id="IPR032675">
    <property type="entry name" value="LRR_dom_sf"/>
</dbReference>
<gene>
    <name evidence="10" type="ORF">ROHU_025268</name>
</gene>
<feature type="domain" description="NACHT" evidence="9">
    <location>
        <begin position="101"/>
        <end position="234"/>
    </location>
</feature>
<evidence type="ECO:0000256" key="6">
    <source>
        <dbReference type="ARBA" id="ARBA00022843"/>
    </source>
</evidence>
<evidence type="ECO:0000256" key="1">
    <source>
        <dbReference type="ARBA" id="ARBA00004110"/>
    </source>
</evidence>
<evidence type="ECO:0000256" key="8">
    <source>
        <dbReference type="ARBA" id="ARBA00023233"/>
    </source>
</evidence>
<sequence length="697" mass="79837">MSSFGWSDVILKYKASVIDKCKFVTECNLPSVERVELAGRYTEPVIIQKSKAQTEKYYREHVRSAHATGSKPLSQLISNDKNQSIRIDQLFSPDSDGNKPKYVILKGDSGIGKSLMLQKIMLDWASREFYSENFDVIFLLKCDEVKCLSQKMSLNELLSWSCSLTSDQISEILKLTPEKVLILIDGIEYVSHPPSHSMLQLTNPSDRAQPMDILRSVLKGILLPESFMLVTTRSIAADALMNLLKGPQRFTEIMGFSERGVQEYFQKFFQDEKLLKDAFESVKTNESLLTACSVPLLCWMVCFCLKKHFTDDDHVMRELKTTTSIYVHFVFTLLEHHDQSQSALTMLRSLGQLAEERKEKQQVFFDEESVAKTGLDPATTLFLYKGSLKIKDKQEPVFRFMHSSFQEFFTALYYVLLDEERSWWKIHGLFPRVEWGDKIYRPSPARSNPIPFLCGLLNEEVSSSIFEKIKSPAPHIKTLKEKLVESVIRKATHRGCELLFALHCLYELQDERFVREALKTHKFIDLSNISLRSTDCWVLLYCLPCYADIRDLILMYCDLTAEKLKILQPVLCMCEFLSSSALDEHVSLLLSSFHSVGLKTLHLKLVSLNESWASGIISLVQICTSLQQLSVSVFGLLLEEGLMLLEKSLTNPHCTVIIEGMKCSKPTDQCKEQDWSHSCNKKVKIHFKPKVLEKLEE</sequence>
<dbReference type="PROSITE" id="PS50837">
    <property type="entry name" value="NACHT"/>
    <property type="match status" value="1"/>
</dbReference>
<dbReference type="PANTHER" id="PTHR45690">
    <property type="entry name" value="NACHT, LRR AND PYD DOMAINS-CONTAINING PROTEIN 12"/>
    <property type="match status" value="1"/>
</dbReference>
<comment type="subcellular location">
    <subcellularLocation>
        <location evidence="1">Inflammasome</location>
    </subcellularLocation>
</comment>
<dbReference type="InterPro" id="IPR007111">
    <property type="entry name" value="NACHT_NTPase"/>
</dbReference>
<dbReference type="Gene3D" id="3.80.10.10">
    <property type="entry name" value="Ribonuclease Inhibitor"/>
    <property type="match status" value="1"/>
</dbReference>
<keyword evidence="5" id="KW-0067">ATP-binding</keyword>
<reference evidence="10 11" key="1">
    <citation type="submission" date="2018-03" db="EMBL/GenBank/DDBJ databases">
        <title>Draft genome sequence of Rohu Carp (Labeo rohita).</title>
        <authorList>
            <person name="Das P."/>
            <person name="Kushwaha B."/>
            <person name="Joshi C.G."/>
            <person name="Kumar D."/>
            <person name="Nagpure N.S."/>
            <person name="Sahoo L."/>
            <person name="Das S.P."/>
            <person name="Bit A."/>
            <person name="Patnaik S."/>
            <person name="Meher P.K."/>
            <person name="Jayasankar P."/>
            <person name="Koringa P.G."/>
            <person name="Patel N.V."/>
            <person name="Hinsu A.T."/>
            <person name="Kumar R."/>
            <person name="Pandey M."/>
            <person name="Agarwal S."/>
            <person name="Srivastava S."/>
            <person name="Singh M."/>
            <person name="Iquebal M.A."/>
            <person name="Jaiswal S."/>
            <person name="Angadi U.B."/>
            <person name="Kumar N."/>
            <person name="Raza M."/>
            <person name="Shah T.M."/>
            <person name="Rai A."/>
            <person name="Jena J.K."/>
        </authorList>
    </citation>
    <scope>NUCLEOTIDE SEQUENCE [LARGE SCALE GENOMIC DNA]</scope>
    <source>
        <strain evidence="10">DASCIFA01</strain>
        <tissue evidence="10">Testis</tissue>
    </source>
</reference>
<dbReference type="GO" id="GO:0005829">
    <property type="term" value="C:cytosol"/>
    <property type="evidence" value="ECO:0007669"/>
    <property type="project" value="UniProtKB-SubCell"/>
</dbReference>
<evidence type="ECO:0000256" key="7">
    <source>
        <dbReference type="ARBA" id="ARBA00023198"/>
    </source>
</evidence>
<dbReference type="Pfam" id="PF05729">
    <property type="entry name" value="NACHT"/>
    <property type="match status" value="1"/>
</dbReference>
<evidence type="ECO:0000256" key="5">
    <source>
        <dbReference type="ARBA" id="ARBA00022840"/>
    </source>
</evidence>
<dbReference type="Proteomes" id="UP000290572">
    <property type="component" value="Unassembled WGS sequence"/>
</dbReference>
<dbReference type="Gene3D" id="3.40.50.300">
    <property type="entry name" value="P-loop containing nucleotide triphosphate hydrolases"/>
    <property type="match status" value="1"/>
</dbReference>
<dbReference type="EMBL" id="QBIY01012650">
    <property type="protein sequence ID" value="RXN20114.1"/>
    <property type="molecule type" value="Genomic_DNA"/>
</dbReference>
<organism evidence="10 11">
    <name type="scientific">Labeo rohita</name>
    <name type="common">Indian major carp</name>
    <name type="synonym">Cyprinus rohita</name>
    <dbReference type="NCBI Taxonomy" id="84645"/>
    <lineage>
        <taxon>Eukaryota</taxon>
        <taxon>Metazoa</taxon>
        <taxon>Chordata</taxon>
        <taxon>Craniata</taxon>
        <taxon>Vertebrata</taxon>
        <taxon>Euteleostomi</taxon>
        <taxon>Actinopterygii</taxon>
        <taxon>Neopterygii</taxon>
        <taxon>Teleostei</taxon>
        <taxon>Ostariophysi</taxon>
        <taxon>Cypriniformes</taxon>
        <taxon>Cyprinidae</taxon>
        <taxon>Labeoninae</taxon>
        <taxon>Labeonini</taxon>
        <taxon>Labeo</taxon>
    </lineage>
</organism>
<dbReference type="SUPFAM" id="SSF52540">
    <property type="entry name" value="P-loop containing nucleoside triphosphate hydrolases"/>
    <property type="match status" value="1"/>
</dbReference>
<dbReference type="PANTHER" id="PTHR45690:SF19">
    <property type="entry name" value="NACHT, LRR AND PYD DOMAINS-CONTAINING PROTEIN 3"/>
    <property type="match status" value="1"/>
</dbReference>